<name>C0DY81_EIKCO</name>
<organism evidence="1 2">
    <name type="scientific">Eikenella corrodens ATCC 23834</name>
    <dbReference type="NCBI Taxonomy" id="546274"/>
    <lineage>
        <taxon>Bacteria</taxon>
        <taxon>Pseudomonadati</taxon>
        <taxon>Pseudomonadota</taxon>
        <taxon>Betaproteobacteria</taxon>
        <taxon>Neisseriales</taxon>
        <taxon>Neisseriaceae</taxon>
        <taxon>Eikenella</taxon>
    </lineage>
</organism>
<evidence type="ECO:0000313" key="1">
    <source>
        <dbReference type="EMBL" id="EEG22938.1"/>
    </source>
</evidence>
<sequence>MKPRFQVAFGFERRLPEKQQMVGPNTRPFVLRRHRKLKGYLKTASAVFR</sequence>
<dbReference type="EMBL" id="ACEA01000052">
    <property type="protein sequence ID" value="EEG22938.1"/>
    <property type="molecule type" value="Genomic_DNA"/>
</dbReference>
<accession>C0DY81</accession>
<gene>
    <name evidence="1" type="ORF">EIKCOROL_02343</name>
</gene>
<dbReference type="AlphaFoldDB" id="C0DY81"/>
<comment type="caution">
    <text evidence="1">The sequence shown here is derived from an EMBL/GenBank/DDBJ whole genome shotgun (WGS) entry which is preliminary data.</text>
</comment>
<reference evidence="1 2" key="1">
    <citation type="submission" date="2009-01" db="EMBL/GenBank/DDBJ databases">
        <authorList>
            <person name="Fulton L."/>
            <person name="Clifton S."/>
            <person name="Chinwalla A.T."/>
            <person name="Mitreva M."/>
            <person name="Sodergren E."/>
            <person name="Weinstock G."/>
            <person name="Clifton S."/>
            <person name="Dooling D.J."/>
            <person name="Fulton B."/>
            <person name="Minx P."/>
            <person name="Pepin K.H."/>
            <person name="Johnson M."/>
            <person name="Bhonagiri V."/>
            <person name="Nash W.E."/>
            <person name="Mardis E.R."/>
            <person name="Wilson R.K."/>
        </authorList>
    </citation>
    <scope>NUCLEOTIDE SEQUENCE [LARGE SCALE GENOMIC DNA]</scope>
    <source>
        <strain evidence="1 2">ATCC 23834</strain>
    </source>
</reference>
<evidence type="ECO:0000313" key="2">
    <source>
        <dbReference type="Proteomes" id="UP000005837"/>
    </source>
</evidence>
<proteinExistence type="predicted"/>
<dbReference type="Proteomes" id="UP000005837">
    <property type="component" value="Unassembled WGS sequence"/>
</dbReference>
<dbReference type="HOGENOM" id="CLU_3135151_0_0_4"/>
<protein>
    <submittedName>
        <fullName evidence="1">Uncharacterized protein</fullName>
    </submittedName>
</protein>